<comment type="caution">
    <text evidence="3">The sequence shown here is derived from an EMBL/GenBank/DDBJ whole genome shotgun (WGS) entry which is preliminary data.</text>
</comment>
<keyword evidence="1" id="KW-0472">Membrane</keyword>
<evidence type="ECO:0000313" key="2">
    <source>
        <dbReference type="EMBL" id="CAF1167533.1"/>
    </source>
</evidence>
<dbReference type="EMBL" id="CAJOBC010039942">
    <property type="protein sequence ID" value="CAF4139304.1"/>
    <property type="molecule type" value="Genomic_DNA"/>
</dbReference>
<keyword evidence="6" id="KW-1185">Reference proteome</keyword>
<dbReference type="EMBL" id="CAJOBA010034155">
    <property type="protein sequence ID" value="CAF3979041.1"/>
    <property type="molecule type" value="Genomic_DNA"/>
</dbReference>
<gene>
    <name evidence="3" type="ORF">GPM918_LOCUS28755</name>
    <name evidence="2" type="ORF">OVA965_LOCUS22401</name>
    <name evidence="5" type="ORF">SRO942_LOCUS29280</name>
    <name evidence="4" type="ORF">TMI583_LOCUS23115</name>
</gene>
<evidence type="ECO:0000313" key="3">
    <source>
        <dbReference type="EMBL" id="CAF1305930.1"/>
    </source>
</evidence>
<dbReference type="EMBL" id="CAJNOK010012632">
    <property type="protein sequence ID" value="CAF1167533.1"/>
    <property type="molecule type" value="Genomic_DNA"/>
</dbReference>
<accession>A0A815E3D6</accession>
<feature type="non-terminal residue" evidence="3">
    <location>
        <position position="98"/>
    </location>
</feature>
<dbReference type="Proteomes" id="UP000682733">
    <property type="component" value="Unassembled WGS sequence"/>
</dbReference>
<keyword evidence="1" id="KW-1133">Transmembrane helix</keyword>
<name>A0A815E3D6_9BILA</name>
<evidence type="ECO:0000256" key="1">
    <source>
        <dbReference type="SAM" id="Phobius"/>
    </source>
</evidence>
<sequence>CIDDLQTSHLFLDFNQPLNCTNKKVLPPKSVPLYITIFIACLFIILLTAIFVYAYRHQKFPFSRLHSGYRMGPLKYNRVYMSTTEELTSADNVMLVTT</sequence>
<dbReference type="Proteomes" id="UP000663829">
    <property type="component" value="Unassembled WGS sequence"/>
</dbReference>
<evidence type="ECO:0000313" key="4">
    <source>
        <dbReference type="EMBL" id="CAF3979041.1"/>
    </source>
</evidence>
<reference evidence="3" key="1">
    <citation type="submission" date="2021-02" db="EMBL/GenBank/DDBJ databases">
        <authorList>
            <person name="Nowell W R."/>
        </authorList>
    </citation>
    <scope>NUCLEOTIDE SEQUENCE</scope>
</reference>
<evidence type="ECO:0000313" key="5">
    <source>
        <dbReference type="EMBL" id="CAF4139304.1"/>
    </source>
</evidence>
<evidence type="ECO:0000313" key="6">
    <source>
        <dbReference type="Proteomes" id="UP000663829"/>
    </source>
</evidence>
<dbReference type="EMBL" id="CAJNOQ010012705">
    <property type="protein sequence ID" value="CAF1305930.1"/>
    <property type="molecule type" value="Genomic_DNA"/>
</dbReference>
<dbReference type="AlphaFoldDB" id="A0A815E3D6"/>
<dbReference type="Proteomes" id="UP000677228">
    <property type="component" value="Unassembled WGS sequence"/>
</dbReference>
<feature type="transmembrane region" description="Helical" evidence="1">
    <location>
        <begin position="33"/>
        <end position="55"/>
    </location>
</feature>
<organism evidence="3 6">
    <name type="scientific">Didymodactylos carnosus</name>
    <dbReference type="NCBI Taxonomy" id="1234261"/>
    <lineage>
        <taxon>Eukaryota</taxon>
        <taxon>Metazoa</taxon>
        <taxon>Spiralia</taxon>
        <taxon>Gnathifera</taxon>
        <taxon>Rotifera</taxon>
        <taxon>Eurotatoria</taxon>
        <taxon>Bdelloidea</taxon>
        <taxon>Philodinida</taxon>
        <taxon>Philodinidae</taxon>
        <taxon>Didymodactylos</taxon>
    </lineage>
</organism>
<protein>
    <submittedName>
        <fullName evidence="3">Uncharacterized protein</fullName>
    </submittedName>
</protein>
<proteinExistence type="predicted"/>
<dbReference type="Proteomes" id="UP000681722">
    <property type="component" value="Unassembled WGS sequence"/>
</dbReference>
<keyword evidence="1" id="KW-0812">Transmembrane</keyword>